<comment type="caution">
    <text evidence="1">The sequence shown here is derived from an EMBL/GenBank/DDBJ whole genome shotgun (WGS) entry which is preliminary data.</text>
</comment>
<organism evidence="1 2">
    <name type="scientific">Striga asiatica</name>
    <name type="common">Asiatic witchweed</name>
    <name type="synonym">Buchnera asiatica</name>
    <dbReference type="NCBI Taxonomy" id="4170"/>
    <lineage>
        <taxon>Eukaryota</taxon>
        <taxon>Viridiplantae</taxon>
        <taxon>Streptophyta</taxon>
        <taxon>Embryophyta</taxon>
        <taxon>Tracheophyta</taxon>
        <taxon>Spermatophyta</taxon>
        <taxon>Magnoliopsida</taxon>
        <taxon>eudicotyledons</taxon>
        <taxon>Gunneridae</taxon>
        <taxon>Pentapetalae</taxon>
        <taxon>asterids</taxon>
        <taxon>lamiids</taxon>
        <taxon>Lamiales</taxon>
        <taxon>Orobanchaceae</taxon>
        <taxon>Buchnereae</taxon>
        <taxon>Striga</taxon>
    </lineage>
</organism>
<accession>A0A5A7QZS5</accession>
<gene>
    <name evidence="1" type="ORF">STAS_27937</name>
</gene>
<protein>
    <submittedName>
        <fullName evidence="1">Cytidine and dCMP deaminase domain-containing protein 1</fullName>
    </submittedName>
</protein>
<dbReference type="OrthoDB" id="199717at2759"/>
<keyword evidence="2" id="KW-1185">Reference proteome</keyword>
<dbReference type="Proteomes" id="UP000325081">
    <property type="component" value="Unassembled WGS sequence"/>
</dbReference>
<proteinExistence type="predicted"/>
<dbReference type="AlphaFoldDB" id="A0A5A7QZS5"/>
<reference evidence="2" key="1">
    <citation type="journal article" date="2019" name="Curr. Biol.">
        <title>Genome Sequence of Striga asiatica Provides Insight into the Evolution of Plant Parasitism.</title>
        <authorList>
            <person name="Yoshida S."/>
            <person name="Kim S."/>
            <person name="Wafula E.K."/>
            <person name="Tanskanen J."/>
            <person name="Kim Y.M."/>
            <person name="Honaas L."/>
            <person name="Yang Z."/>
            <person name="Spallek T."/>
            <person name="Conn C.E."/>
            <person name="Ichihashi Y."/>
            <person name="Cheong K."/>
            <person name="Cui S."/>
            <person name="Der J.P."/>
            <person name="Gundlach H."/>
            <person name="Jiao Y."/>
            <person name="Hori C."/>
            <person name="Ishida J.K."/>
            <person name="Kasahara H."/>
            <person name="Kiba T."/>
            <person name="Kim M.S."/>
            <person name="Koo N."/>
            <person name="Laohavisit A."/>
            <person name="Lee Y.H."/>
            <person name="Lumba S."/>
            <person name="McCourt P."/>
            <person name="Mortimer J.C."/>
            <person name="Mutuku J.M."/>
            <person name="Nomura T."/>
            <person name="Sasaki-Sekimoto Y."/>
            <person name="Seto Y."/>
            <person name="Wang Y."/>
            <person name="Wakatake T."/>
            <person name="Sakakibara H."/>
            <person name="Demura T."/>
            <person name="Yamaguchi S."/>
            <person name="Yoneyama K."/>
            <person name="Manabe R.I."/>
            <person name="Nelson D.C."/>
            <person name="Schulman A.H."/>
            <person name="Timko M.P."/>
            <person name="dePamphilis C.W."/>
            <person name="Choi D."/>
            <person name="Shirasu K."/>
        </authorList>
    </citation>
    <scope>NUCLEOTIDE SEQUENCE [LARGE SCALE GENOMIC DNA]</scope>
    <source>
        <strain evidence="2">cv. UVA1</strain>
    </source>
</reference>
<evidence type="ECO:0000313" key="2">
    <source>
        <dbReference type="Proteomes" id="UP000325081"/>
    </source>
</evidence>
<name>A0A5A7QZS5_STRAF</name>
<dbReference type="EMBL" id="BKCP01009403">
    <property type="protein sequence ID" value="GER50616.1"/>
    <property type="molecule type" value="Genomic_DNA"/>
</dbReference>
<sequence length="133" mass="15088">MRKASLAFQSNKLLVDEKEFGPRRPISRPPVATRPISTPPTYLKRSLDLGSNLDSIIQFTLKLAFGNSDFTPSEQFGLAQNVVARQSDGQVEPVRGKKEENQEAFGCQWIGCEQAYMLDTLEMTESEYKKWEK</sequence>
<evidence type="ECO:0000313" key="1">
    <source>
        <dbReference type="EMBL" id="GER50616.1"/>
    </source>
</evidence>